<dbReference type="InterPro" id="IPR015854">
    <property type="entry name" value="ABC_transpr_LolD-like"/>
</dbReference>
<dbReference type="GO" id="GO:0005524">
    <property type="term" value="F:ATP binding"/>
    <property type="evidence" value="ECO:0007669"/>
    <property type="project" value="UniProtKB-KW"/>
</dbReference>
<comment type="similarity">
    <text evidence="4">Belongs to the ABC transporter superfamily. Macrolide exporter (TC 3.A.1.122) family.</text>
</comment>
<keyword evidence="2" id="KW-0547">Nucleotide-binding</keyword>
<dbReference type="PANTHER" id="PTHR24220:SF86">
    <property type="entry name" value="ABC TRANSPORTER ABCH.1"/>
    <property type="match status" value="1"/>
</dbReference>
<accession>A0AA37RZF1</accession>
<evidence type="ECO:0000256" key="2">
    <source>
        <dbReference type="ARBA" id="ARBA00022741"/>
    </source>
</evidence>
<dbReference type="RefSeq" id="WP_095504507.1">
    <property type="nucleotide sequence ID" value="NZ_BSNC01000013.1"/>
</dbReference>
<evidence type="ECO:0000313" key="7">
    <source>
        <dbReference type="Proteomes" id="UP001161422"/>
    </source>
</evidence>
<feature type="domain" description="ABC transporter" evidence="5">
    <location>
        <begin position="5"/>
        <end position="227"/>
    </location>
</feature>
<dbReference type="PROSITE" id="PS50893">
    <property type="entry name" value="ABC_TRANSPORTER_2"/>
    <property type="match status" value="1"/>
</dbReference>
<dbReference type="InterPro" id="IPR003593">
    <property type="entry name" value="AAA+_ATPase"/>
</dbReference>
<reference evidence="6" key="1">
    <citation type="journal article" date="2014" name="Int. J. Syst. Evol. Microbiol.">
        <title>Complete genome sequence of Corynebacterium casei LMG S-19264T (=DSM 44701T), isolated from a smear-ripened cheese.</title>
        <authorList>
            <consortium name="US DOE Joint Genome Institute (JGI-PGF)"/>
            <person name="Walter F."/>
            <person name="Albersmeier A."/>
            <person name="Kalinowski J."/>
            <person name="Ruckert C."/>
        </authorList>
    </citation>
    <scope>NUCLEOTIDE SEQUENCE</scope>
    <source>
        <strain evidence="6">NBRC 101628</strain>
    </source>
</reference>
<protein>
    <submittedName>
        <fullName evidence="6">ABC transporter ATP-binding protein</fullName>
    </submittedName>
</protein>
<keyword evidence="7" id="KW-1185">Reference proteome</keyword>
<dbReference type="CDD" id="cd03255">
    <property type="entry name" value="ABC_MJ0796_LolCDE_FtsE"/>
    <property type="match status" value="1"/>
</dbReference>
<evidence type="ECO:0000256" key="3">
    <source>
        <dbReference type="ARBA" id="ARBA00022840"/>
    </source>
</evidence>
<name>A0AA37RZF1_9GAMM</name>
<reference evidence="6" key="2">
    <citation type="submission" date="2023-01" db="EMBL/GenBank/DDBJ databases">
        <title>Draft genome sequence of Paraferrimonas sedimenticola strain NBRC 101628.</title>
        <authorList>
            <person name="Sun Q."/>
            <person name="Mori K."/>
        </authorList>
    </citation>
    <scope>NUCLEOTIDE SEQUENCE</scope>
    <source>
        <strain evidence="6">NBRC 101628</strain>
    </source>
</reference>
<keyword evidence="1" id="KW-0813">Transport</keyword>
<dbReference type="GO" id="GO:0005886">
    <property type="term" value="C:plasma membrane"/>
    <property type="evidence" value="ECO:0007669"/>
    <property type="project" value="TreeGrafter"/>
</dbReference>
<proteinExistence type="inferred from homology"/>
<evidence type="ECO:0000256" key="4">
    <source>
        <dbReference type="ARBA" id="ARBA00038388"/>
    </source>
</evidence>
<dbReference type="Pfam" id="PF00005">
    <property type="entry name" value="ABC_tran"/>
    <property type="match status" value="1"/>
</dbReference>
<organism evidence="6 7">
    <name type="scientific">Paraferrimonas sedimenticola</name>
    <dbReference type="NCBI Taxonomy" id="375674"/>
    <lineage>
        <taxon>Bacteria</taxon>
        <taxon>Pseudomonadati</taxon>
        <taxon>Pseudomonadota</taxon>
        <taxon>Gammaproteobacteria</taxon>
        <taxon>Alteromonadales</taxon>
        <taxon>Ferrimonadaceae</taxon>
        <taxon>Paraferrimonas</taxon>
    </lineage>
</organism>
<dbReference type="GO" id="GO:0022857">
    <property type="term" value="F:transmembrane transporter activity"/>
    <property type="evidence" value="ECO:0007669"/>
    <property type="project" value="TreeGrafter"/>
</dbReference>
<dbReference type="InterPro" id="IPR003439">
    <property type="entry name" value="ABC_transporter-like_ATP-bd"/>
</dbReference>
<dbReference type="GO" id="GO:0016887">
    <property type="term" value="F:ATP hydrolysis activity"/>
    <property type="evidence" value="ECO:0007669"/>
    <property type="project" value="InterPro"/>
</dbReference>
<dbReference type="AlphaFoldDB" id="A0AA37RZF1"/>
<keyword evidence="3 6" id="KW-0067">ATP-binding</keyword>
<dbReference type="SUPFAM" id="SSF52540">
    <property type="entry name" value="P-loop containing nucleoside triphosphate hydrolases"/>
    <property type="match status" value="1"/>
</dbReference>
<comment type="caution">
    <text evidence="6">The sequence shown here is derived from an EMBL/GenBank/DDBJ whole genome shotgun (WGS) entry which is preliminary data.</text>
</comment>
<dbReference type="InterPro" id="IPR017911">
    <property type="entry name" value="MacB-like_ATP-bd"/>
</dbReference>
<dbReference type="PROSITE" id="PS00211">
    <property type="entry name" value="ABC_TRANSPORTER_1"/>
    <property type="match status" value="1"/>
</dbReference>
<dbReference type="FunFam" id="3.40.50.300:FF:000032">
    <property type="entry name" value="Export ABC transporter ATP-binding protein"/>
    <property type="match status" value="1"/>
</dbReference>
<sequence>MTAVIECHGVHHSFTMAGEDFPVLKDISLKIEPGEMVAIMGPSGSGKSTLMNLIGCLMQPKQGQLKILGQATEKLSRGQLAQLRGERIGFVFQQFNLLARTSAQDNVSMPMMYNNTPKAEAQRRALECLELVGLSDKLANHPSQLSGGQQQRVAIARALVNQPAILLADEPTGALDSKTSREIMALFRSLNRQGQTIVIVTHEMEVAEQADRIVSVKDGQLCQGVQL</sequence>
<dbReference type="InterPro" id="IPR017871">
    <property type="entry name" value="ABC_transporter-like_CS"/>
</dbReference>
<evidence type="ECO:0000256" key="1">
    <source>
        <dbReference type="ARBA" id="ARBA00022448"/>
    </source>
</evidence>
<dbReference type="GO" id="GO:1902495">
    <property type="term" value="C:transmembrane transporter complex"/>
    <property type="evidence" value="ECO:0007669"/>
    <property type="project" value="UniProtKB-ARBA"/>
</dbReference>
<dbReference type="Proteomes" id="UP001161422">
    <property type="component" value="Unassembled WGS sequence"/>
</dbReference>
<gene>
    <name evidence="6" type="ORF">GCM10007895_33330</name>
</gene>
<evidence type="ECO:0000313" key="6">
    <source>
        <dbReference type="EMBL" id="GLP98026.1"/>
    </source>
</evidence>
<dbReference type="EMBL" id="BSNC01000013">
    <property type="protein sequence ID" value="GLP98026.1"/>
    <property type="molecule type" value="Genomic_DNA"/>
</dbReference>
<dbReference type="Gene3D" id="3.40.50.300">
    <property type="entry name" value="P-loop containing nucleotide triphosphate hydrolases"/>
    <property type="match status" value="1"/>
</dbReference>
<evidence type="ECO:0000259" key="5">
    <source>
        <dbReference type="PROSITE" id="PS50893"/>
    </source>
</evidence>
<dbReference type="SMART" id="SM00382">
    <property type="entry name" value="AAA"/>
    <property type="match status" value="1"/>
</dbReference>
<dbReference type="InterPro" id="IPR027417">
    <property type="entry name" value="P-loop_NTPase"/>
</dbReference>
<dbReference type="PANTHER" id="PTHR24220">
    <property type="entry name" value="IMPORT ATP-BINDING PROTEIN"/>
    <property type="match status" value="1"/>
</dbReference>